<proteinExistence type="predicted"/>
<evidence type="ECO:0000313" key="3">
    <source>
        <dbReference type="Proteomes" id="UP000254258"/>
    </source>
</evidence>
<sequence length="280" mass="28125">MRTKMFVPTLLSTLLASLTTGAIHAQGTGPVAFDATNSALTGTVACNGGQPTAITPVDASTSDLNGGLSDVTATYLSATDCGLPLYSIESAQDAAYTSDTGSSDVGNGGDGIQQVSLLGGLLTYQAKVEYDLCGASASGNTATINCQDSTQIQNLVFAGQPITGTYTQPTTFNAIAAQVTIPSYCTGLALFTGSLTVDSTSQQQSGDTGTITSAPVALSGTLTCVGLPLTSMTVSLQDGDLIEYALLSGFVGLATLNATVTLAANLSTTFEAANVANPTQ</sequence>
<evidence type="ECO:0000313" key="2">
    <source>
        <dbReference type="EMBL" id="RDS81227.1"/>
    </source>
</evidence>
<accession>A0A370WYZ8</accession>
<keyword evidence="3" id="KW-1185">Reference proteome</keyword>
<gene>
    <name evidence="2" type="ORF">DWU98_11880</name>
</gene>
<keyword evidence="1" id="KW-0732">Signal</keyword>
<comment type="caution">
    <text evidence="2">The sequence shown here is derived from an EMBL/GenBank/DDBJ whole genome shotgun (WGS) entry which is preliminary data.</text>
</comment>
<feature type="chain" id="PRO_5017075364" evidence="1">
    <location>
        <begin position="26"/>
        <end position="280"/>
    </location>
</feature>
<dbReference type="Proteomes" id="UP000254258">
    <property type="component" value="Unassembled WGS sequence"/>
</dbReference>
<protein>
    <submittedName>
        <fullName evidence="2">Uncharacterized protein</fullName>
    </submittedName>
</protein>
<evidence type="ECO:0000256" key="1">
    <source>
        <dbReference type="SAM" id="SignalP"/>
    </source>
</evidence>
<feature type="signal peptide" evidence="1">
    <location>
        <begin position="1"/>
        <end position="25"/>
    </location>
</feature>
<reference evidence="2 3" key="1">
    <citation type="submission" date="2018-07" db="EMBL/GenBank/DDBJ databases">
        <title>Dyella monticola sp. nov. and Dyella psychrodurans sp. nov. isolated from monsoon evergreen broad-leaved forest soil of Dinghu Mountain, China.</title>
        <authorList>
            <person name="Gao Z."/>
            <person name="Qiu L."/>
        </authorList>
    </citation>
    <scope>NUCLEOTIDE SEQUENCE [LARGE SCALE GENOMIC DNA]</scope>
    <source>
        <strain evidence="2 3">4G-K06</strain>
    </source>
</reference>
<organism evidence="2 3">
    <name type="scientific">Dyella monticola</name>
    <dbReference type="NCBI Taxonomy" id="1927958"/>
    <lineage>
        <taxon>Bacteria</taxon>
        <taxon>Pseudomonadati</taxon>
        <taxon>Pseudomonadota</taxon>
        <taxon>Gammaproteobacteria</taxon>
        <taxon>Lysobacterales</taxon>
        <taxon>Rhodanobacteraceae</taxon>
        <taxon>Dyella</taxon>
    </lineage>
</organism>
<name>A0A370WYZ8_9GAMM</name>
<dbReference type="AlphaFoldDB" id="A0A370WYZ8"/>
<dbReference type="RefSeq" id="WP_115495783.1">
    <property type="nucleotide sequence ID" value="NZ_QRBE01000006.1"/>
</dbReference>
<dbReference type="EMBL" id="QRBE01000006">
    <property type="protein sequence ID" value="RDS81227.1"/>
    <property type="molecule type" value="Genomic_DNA"/>
</dbReference>
<dbReference type="OrthoDB" id="5962754at2"/>